<dbReference type="AlphaFoldDB" id="Q1JWB1"/>
<proteinExistence type="predicted"/>
<dbReference type="EMBL" id="AAEW02000023">
    <property type="protein sequence ID" value="EAT14510.1"/>
    <property type="molecule type" value="Genomic_DNA"/>
</dbReference>
<dbReference type="Pfam" id="PF04891">
    <property type="entry name" value="NifQ"/>
    <property type="match status" value="1"/>
</dbReference>
<evidence type="ECO:0000313" key="3">
    <source>
        <dbReference type="Proteomes" id="UP000005695"/>
    </source>
</evidence>
<reference evidence="2" key="2">
    <citation type="submission" date="2006-05" db="EMBL/GenBank/DDBJ databases">
        <title>Sequencing of the draft genome and assembly of Desulfuromonas acetoxidans DSM 684.</title>
        <authorList>
            <consortium name="US DOE Joint Genome Institute (JGI-PGF)"/>
            <person name="Copeland A."/>
            <person name="Lucas S."/>
            <person name="Lapidus A."/>
            <person name="Barry K."/>
            <person name="Detter J.C."/>
            <person name="Glavina del Rio T."/>
            <person name="Hammon N."/>
            <person name="Israni S."/>
            <person name="Dalin E."/>
            <person name="Tice H."/>
            <person name="Bruce D."/>
            <person name="Pitluck S."/>
            <person name="Richardson P."/>
        </authorList>
    </citation>
    <scope>NUCLEOTIDE SEQUENCE [LARGE SCALE GENOMIC DNA]</scope>
    <source>
        <strain evidence="2">DSM 684</strain>
    </source>
</reference>
<dbReference type="GO" id="GO:0016226">
    <property type="term" value="P:iron-sulfur cluster assembly"/>
    <property type="evidence" value="ECO:0007669"/>
    <property type="project" value="InterPro"/>
</dbReference>
<gene>
    <name evidence="2" type="ORF">Dace_0371</name>
</gene>
<dbReference type="GO" id="GO:0030151">
    <property type="term" value="F:molybdenum ion binding"/>
    <property type="evidence" value="ECO:0007669"/>
    <property type="project" value="InterPro"/>
</dbReference>
<keyword evidence="3" id="KW-1185">Reference proteome</keyword>
<dbReference type="GO" id="GO:0005506">
    <property type="term" value="F:iron ion binding"/>
    <property type="evidence" value="ECO:0007669"/>
    <property type="project" value="InterPro"/>
</dbReference>
<evidence type="ECO:0000259" key="1">
    <source>
        <dbReference type="Pfam" id="PF01592"/>
    </source>
</evidence>
<dbReference type="GO" id="GO:0051536">
    <property type="term" value="F:iron-sulfur cluster binding"/>
    <property type="evidence" value="ECO:0007669"/>
    <property type="project" value="InterPro"/>
</dbReference>
<dbReference type="InterPro" id="IPR006975">
    <property type="entry name" value="NifQ"/>
</dbReference>
<name>Q1JWB1_DESA6</name>
<dbReference type="OrthoDB" id="192277at2"/>
<comment type="caution">
    <text evidence="2">The sequence shown here is derived from an EMBL/GenBank/DDBJ whole genome shotgun (WGS) entry which is preliminary data.</text>
</comment>
<protein>
    <submittedName>
        <fullName evidence="2">NifQ</fullName>
    </submittedName>
</protein>
<organism evidence="2 3">
    <name type="scientific">Desulfuromonas acetoxidans (strain DSM 684 / 11070)</name>
    <dbReference type="NCBI Taxonomy" id="281689"/>
    <lineage>
        <taxon>Bacteria</taxon>
        <taxon>Pseudomonadati</taxon>
        <taxon>Thermodesulfobacteriota</taxon>
        <taxon>Desulfuromonadia</taxon>
        <taxon>Desulfuromonadales</taxon>
        <taxon>Desulfuromonadaceae</taxon>
        <taxon>Desulfuromonas</taxon>
    </lineage>
</organism>
<dbReference type="Proteomes" id="UP000005695">
    <property type="component" value="Unassembled WGS sequence"/>
</dbReference>
<dbReference type="GO" id="GO:0009399">
    <property type="term" value="P:nitrogen fixation"/>
    <property type="evidence" value="ECO:0007669"/>
    <property type="project" value="InterPro"/>
</dbReference>
<dbReference type="RefSeq" id="WP_006002562.1">
    <property type="nucleotide sequence ID" value="NZ_AAEW02000023.1"/>
</dbReference>
<sequence>MYSDTIRQWAMDLSRSGTLTNPDGVGEIGLKAGQAGTRPAARFAINVENNIVIKIRFQVFGCGFTIAACAAAADMAEGLSVSDVLLLTPQRVDECLDGLPAERDYCADIAVQALHGAVRSAMGAGQVLESYSPVEEDHGPRITADNPCYQALMNSPAGQEITAEDRHLFACLLTIAAEEPWDTAQALGLTQEQFTQLLTTCFPAVKPELLSHCLPDAPSLPQPNDEIRVIVQSHVPEQGSAVQRSMASWLASIITARAAHPGHLWVSMGLFQRPELTASIRRLLPTMAAANNKGMRWKRFLFKTLCDQNGAVLCKSPNCGECSDYALCFAPEES</sequence>
<accession>Q1JWB1</accession>
<evidence type="ECO:0000313" key="2">
    <source>
        <dbReference type="EMBL" id="EAT14510.1"/>
    </source>
</evidence>
<dbReference type="InterPro" id="IPR002871">
    <property type="entry name" value="NIF_FeS_clus_asmbl_NifU_N"/>
</dbReference>
<feature type="domain" description="NIF system FeS cluster assembly NifU N-terminal" evidence="1">
    <location>
        <begin position="15"/>
        <end position="119"/>
    </location>
</feature>
<dbReference type="Pfam" id="PF01592">
    <property type="entry name" value="NifU_N"/>
    <property type="match status" value="1"/>
</dbReference>
<dbReference type="SUPFAM" id="SSF82649">
    <property type="entry name" value="SufE/NifU"/>
    <property type="match status" value="1"/>
</dbReference>
<dbReference type="Gene3D" id="3.90.1010.10">
    <property type="match status" value="1"/>
</dbReference>
<reference evidence="2" key="1">
    <citation type="submission" date="2006-05" db="EMBL/GenBank/DDBJ databases">
        <title>Annotation of the draft genome assembly of Desulfuromonas acetoxidans DSM 684.</title>
        <authorList>
            <consortium name="US DOE Joint Genome Institute (JGI-ORNL)"/>
            <person name="Larimer F."/>
            <person name="Land M."/>
            <person name="Hauser L."/>
        </authorList>
    </citation>
    <scope>NUCLEOTIDE SEQUENCE [LARGE SCALE GENOMIC DNA]</scope>
    <source>
        <strain evidence="2">DSM 684</strain>
    </source>
</reference>